<evidence type="ECO:0000256" key="4">
    <source>
        <dbReference type="ARBA" id="ARBA00022691"/>
    </source>
</evidence>
<dbReference type="EMBL" id="BAABME010000063">
    <property type="protein sequence ID" value="GAA0139154.1"/>
    <property type="molecule type" value="Genomic_DNA"/>
</dbReference>
<comment type="subcellular location">
    <subcellularLocation>
        <location evidence="1">Nucleus</location>
    </subcellularLocation>
</comment>
<evidence type="ECO:0000256" key="8">
    <source>
        <dbReference type="SAM" id="MobiDB-lite"/>
    </source>
</evidence>
<evidence type="ECO:0000313" key="11">
    <source>
        <dbReference type="Proteomes" id="UP001454036"/>
    </source>
</evidence>
<dbReference type="InterPro" id="IPR030380">
    <property type="entry name" value="SAM_MeTfrase_DRM"/>
</dbReference>
<keyword evidence="7" id="KW-0539">Nucleus</keyword>
<organism evidence="10 11">
    <name type="scientific">Lithospermum erythrorhizon</name>
    <name type="common">Purple gromwell</name>
    <name type="synonym">Lithospermum officinale var. erythrorhizon</name>
    <dbReference type="NCBI Taxonomy" id="34254"/>
    <lineage>
        <taxon>Eukaryota</taxon>
        <taxon>Viridiplantae</taxon>
        <taxon>Streptophyta</taxon>
        <taxon>Embryophyta</taxon>
        <taxon>Tracheophyta</taxon>
        <taxon>Spermatophyta</taxon>
        <taxon>Magnoliopsida</taxon>
        <taxon>eudicotyledons</taxon>
        <taxon>Gunneridae</taxon>
        <taxon>Pentapetalae</taxon>
        <taxon>asterids</taxon>
        <taxon>lamiids</taxon>
        <taxon>Boraginales</taxon>
        <taxon>Boraginaceae</taxon>
        <taxon>Boraginoideae</taxon>
        <taxon>Lithospermeae</taxon>
        <taxon>Lithospermum</taxon>
    </lineage>
</organism>
<proteinExistence type="predicted"/>
<dbReference type="GO" id="GO:0003677">
    <property type="term" value="F:DNA binding"/>
    <property type="evidence" value="ECO:0007669"/>
    <property type="project" value="UniProtKB-KW"/>
</dbReference>
<evidence type="ECO:0000256" key="7">
    <source>
        <dbReference type="ARBA" id="ARBA00023242"/>
    </source>
</evidence>
<dbReference type="PANTHER" id="PTHR23068:SF11">
    <property type="entry name" value="INACTIVE DNA (CYTOSINE-5)-METHYLTRANSFERASE DRM3-RELATED"/>
    <property type="match status" value="1"/>
</dbReference>
<dbReference type="PANTHER" id="PTHR23068">
    <property type="entry name" value="DNA CYTOSINE-5- -METHYLTRANSFERASE 3-RELATED"/>
    <property type="match status" value="1"/>
</dbReference>
<evidence type="ECO:0000259" key="9">
    <source>
        <dbReference type="PROSITE" id="PS51680"/>
    </source>
</evidence>
<evidence type="ECO:0000256" key="6">
    <source>
        <dbReference type="ARBA" id="ARBA00023125"/>
    </source>
</evidence>
<evidence type="ECO:0000256" key="5">
    <source>
        <dbReference type="ARBA" id="ARBA00022737"/>
    </source>
</evidence>
<dbReference type="InterPro" id="IPR050390">
    <property type="entry name" value="C5-Methyltransferase"/>
</dbReference>
<evidence type="ECO:0000256" key="1">
    <source>
        <dbReference type="ARBA" id="ARBA00004123"/>
    </source>
</evidence>
<keyword evidence="11" id="KW-1185">Reference proteome</keyword>
<evidence type="ECO:0000256" key="3">
    <source>
        <dbReference type="ARBA" id="ARBA00022679"/>
    </source>
</evidence>
<dbReference type="GO" id="GO:0032259">
    <property type="term" value="P:methylation"/>
    <property type="evidence" value="ECO:0007669"/>
    <property type="project" value="UniProtKB-KW"/>
</dbReference>
<gene>
    <name evidence="10" type="ORF">LIER_00761</name>
</gene>
<keyword evidence="4" id="KW-0949">S-adenosyl-L-methionine</keyword>
<feature type="region of interest" description="Disordered" evidence="8">
    <location>
        <begin position="1"/>
        <end position="54"/>
    </location>
</feature>
<evidence type="ECO:0000256" key="2">
    <source>
        <dbReference type="ARBA" id="ARBA00022603"/>
    </source>
</evidence>
<evidence type="ECO:0000313" key="10">
    <source>
        <dbReference type="EMBL" id="GAA0139154.1"/>
    </source>
</evidence>
<sequence>MCELPDVENSMNGKSVAGGTRPKVEVLEYDDPPKESTVPPRQFGDNGASSSGSNIRSTLIGMGFKPYLVDKAIMEKGESNIDVLLEALFLSSDDQNLKLEEPSDDLFSNGRDSLAVDTHVVQPLHKSNSSDSLDSLFGDDEGTISPTSYTRNLSVKEEDDTVAGVGDEKRAILLKMSFSLDEIRFAMDKLGEDAPINELVDIIFARRIAKKCDGDAADVPIIVGEETKKDCDPETLFGTMEKTLKLIEMGFSENDISAAIEIHGSEVSIQVLAEAIISGNLVQNFPSRVKVEECSIGDHSYGGIALLEKLKGKRPKEEYIDELTNLKRPKQEYGDSSFSAASSHREARSISRLSSVGFGGLPSRYRRAENREVNKIPEVFMPKSFDSPSHSVSRPPYFFYGNVKNISHDTWMRISQFLYDIQPELVNTGFFSAFNRDEGYVHNLPQNDRCYIDPKPPTSIQEAMPQTKKWWPSWDTRKHISSVDCESSKVSQICDRIGRMLTASRGDLSSQQQRDVLHHCQTYNLMWVGKQQLAPIEPETLELLLGYPVGHTQNASLSFVERLESLQDSFQVDALAYHLSVLKFLYPEGVTVLSINDRLGGAEVALDKLKIRLKGVVSIEPSETNRRILKRWWKHSSQSGELVQIDGIQMLSSSKLENLLQKFGGFDLVICQNPPNPPLQSSNSSKAPLDDNFDFSSFCEFVRVIQRVRR</sequence>
<comment type="caution">
    <text evidence="10">The sequence shown here is derived from an EMBL/GenBank/DDBJ whole genome shotgun (WGS) entry which is preliminary data.</text>
</comment>
<dbReference type="GO" id="GO:0008168">
    <property type="term" value="F:methyltransferase activity"/>
    <property type="evidence" value="ECO:0007669"/>
    <property type="project" value="UniProtKB-KW"/>
</dbReference>
<accession>A0AAV3NIG8</accession>
<keyword evidence="2 10" id="KW-0489">Methyltransferase</keyword>
<reference evidence="10 11" key="1">
    <citation type="submission" date="2024-01" db="EMBL/GenBank/DDBJ databases">
        <title>The complete chloroplast genome sequence of Lithospermum erythrorhizon: insights into the phylogenetic relationship among Boraginaceae species and the maternal lineages of purple gromwells.</title>
        <authorList>
            <person name="Okada T."/>
            <person name="Watanabe K."/>
        </authorList>
    </citation>
    <scope>NUCLEOTIDE SEQUENCE [LARGE SCALE GENOMIC DNA]</scope>
</reference>
<dbReference type="Gene3D" id="3.40.50.150">
    <property type="entry name" value="Vaccinia Virus protein VP39"/>
    <property type="match status" value="1"/>
</dbReference>
<dbReference type="PROSITE" id="PS51680">
    <property type="entry name" value="SAM_MT_DRM"/>
    <property type="match status" value="1"/>
</dbReference>
<name>A0AAV3NIG8_LITER</name>
<feature type="compositionally biased region" description="Basic and acidic residues" evidence="8">
    <location>
        <begin position="22"/>
        <end position="34"/>
    </location>
</feature>
<dbReference type="GO" id="GO:0005634">
    <property type="term" value="C:nucleus"/>
    <property type="evidence" value="ECO:0007669"/>
    <property type="project" value="UniProtKB-SubCell"/>
</dbReference>
<protein>
    <submittedName>
        <fullName evidence="10">DNA methyltransferase</fullName>
    </submittedName>
</protein>
<keyword evidence="3" id="KW-0808">Transferase</keyword>
<dbReference type="Proteomes" id="UP001454036">
    <property type="component" value="Unassembled WGS sequence"/>
</dbReference>
<feature type="domain" description="SAM-dependent MTase DRM-type" evidence="9">
    <location>
        <begin position="381"/>
        <end position="710"/>
    </location>
</feature>
<dbReference type="AlphaFoldDB" id="A0AAV3NIG8"/>
<dbReference type="InterPro" id="IPR029063">
    <property type="entry name" value="SAM-dependent_MTases_sf"/>
</dbReference>
<keyword evidence="5" id="KW-0677">Repeat</keyword>
<dbReference type="SUPFAM" id="SSF53335">
    <property type="entry name" value="S-adenosyl-L-methionine-dependent methyltransferases"/>
    <property type="match status" value="1"/>
</dbReference>
<keyword evidence="6" id="KW-0238">DNA-binding</keyword>